<protein>
    <recommendedName>
        <fullName evidence="3">CUE domain-containing protein</fullName>
    </recommendedName>
</protein>
<evidence type="ECO:0000313" key="5">
    <source>
        <dbReference type="Proteomes" id="UP001443914"/>
    </source>
</evidence>
<organism evidence="4 5">
    <name type="scientific">Saponaria officinalis</name>
    <name type="common">Common soapwort</name>
    <name type="synonym">Lychnis saponaria</name>
    <dbReference type="NCBI Taxonomy" id="3572"/>
    <lineage>
        <taxon>Eukaryota</taxon>
        <taxon>Viridiplantae</taxon>
        <taxon>Streptophyta</taxon>
        <taxon>Embryophyta</taxon>
        <taxon>Tracheophyta</taxon>
        <taxon>Spermatophyta</taxon>
        <taxon>Magnoliopsida</taxon>
        <taxon>eudicotyledons</taxon>
        <taxon>Gunneridae</taxon>
        <taxon>Pentapetalae</taxon>
        <taxon>Caryophyllales</taxon>
        <taxon>Caryophyllaceae</taxon>
        <taxon>Caryophylleae</taxon>
        <taxon>Saponaria</taxon>
    </lineage>
</organism>
<accession>A0AAW1LHB0</accession>
<reference evidence="4 5" key="1">
    <citation type="submission" date="2024-03" db="EMBL/GenBank/DDBJ databases">
        <title>WGS assembly of Saponaria officinalis var. Norfolk2.</title>
        <authorList>
            <person name="Jenkins J."/>
            <person name="Shu S."/>
            <person name="Grimwood J."/>
            <person name="Barry K."/>
            <person name="Goodstein D."/>
            <person name="Schmutz J."/>
            <person name="Leebens-Mack J."/>
            <person name="Osbourn A."/>
        </authorList>
    </citation>
    <scope>NUCLEOTIDE SEQUENCE [LARGE SCALE GENOMIC DNA]</scope>
    <source>
        <strain evidence="5">cv. Norfolk2</strain>
        <strain evidence="4">JIC</strain>
        <tissue evidence="4">Leaf</tissue>
    </source>
</reference>
<dbReference type="CDD" id="cd14279">
    <property type="entry name" value="CUE"/>
    <property type="match status" value="1"/>
</dbReference>
<feature type="region of interest" description="Disordered" evidence="2">
    <location>
        <begin position="135"/>
        <end position="163"/>
    </location>
</feature>
<dbReference type="PROSITE" id="PS51140">
    <property type="entry name" value="CUE"/>
    <property type="match status" value="1"/>
</dbReference>
<dbReference type="Proteomes" id="UP001443914">
    <property type="component" value="Unassembled WGS sequence"/>
</dbReference>
<evidence type="ECO:0000256" key="2">
    <source>
        <dbReference type="SAM" id="MobiDB-lite"/>
    </source>
</evidence>
<feature type="region of interest" description="Disordered" evidence="2">
    <location>
        <begin position="562"/>
        <end position="581"/>
    </location>
</feature>
<feature type="region of interest" description="Disordered" evidence="2">
    <location>
        <begin position="538"/>
        <end position="557"/>
    </location>
</feature>
<dbReference type="EMBL" id="JBDFQZ010000004">
    <property type="protein sequence ID" value="KAK9733547.1"/>
    <property type="molecule type" value="Genomic_DNA"/>
</dbReference>
<dbReference type="AlphaFoldDB" id="A0AAW1LHB0"/>
<comment type="caution">
    <text evidence="4">The sequence shown here is derived from an EMBL/GenBank/DDBJ whole genome shotgun (WGS) entry which is preliminary data.</text>
</comment>
<sequence>MGFKSVYQTLRELFPQVDIRLLKAVAIEHSKDPDSAVEYILTEVLPCTGDGANPPTSAVANNGKTVETCNASSSKLESISGNCAIPSSQNDGHNFEDNSLAFYDASDSNDHVSGNSKTALNVGLGEAVDDLDGTVSVPSQDRKADLCDNRTGDASSPSVTVEDGTTDLSLGNAQNIQQDLNNGSLPCDLELSNVSDSLNEQPSEYCNSAEGSVLTECAIKDQTTSAASLIPQPEEAENGFNSFLDSEFNHEFPETDAVGAESETLLSTIMTRSGQICRVDLLEDIIEEAKNYKDTVCSAMESVVSLMEEVELQEKEAEQAKVASTRGGLDILEKVEEIKKMLIHAKEANDMHAGEVYGEKSILATEVKELQARLLGLTDEKERSLSMLDEMRKSIEQRLATVEEQKRAAEKELFDKQEIAQRALTEQELVMDKVVQESKLLQQEADENAKLRDFLVEKGRVVDVLQGEISVICQDVKLLKENFDNRLPLNKSLSLDQTSSRLQSSTSSVKSAASLKSLSSMRSVASLNRTTSLKSTASLRSNVSIRSSTSDGSDLATYQINWPESPQKTSQQSSPKWQTNNGMVGNGYVAYESKAQKPLSDEDWELCDMN</sequence>
<feature type="domain" description="CUE" evidence="3">
    <location>
        <begin position="2"/>
        <end position="45"/>
    </location>
</feature>
<proteinExistence type="predicted"/>
<name>A0AAW1LHB0_SAPOF</name>
<feature type="compositionally biased region" description="Basic and acidic residues" evidence="2">
    <location>
        <begin position="140"/>
        <end position="151"/>
    </location>
</feature>
<evidence type="ECO:0000259" key="3">
    <source>
        <dbReference type="PROSITE" id="PS51140"/>
    </source>
</evidence>
<gene>
    <name evidence="4" type="ORF">RND81_04G074500</name>
</gene>
<dbReference type="PANTHER" id="PTHR48459:SF1">
    <property type="entry name" value="CUE DOMAIN-CONTAINING PROTEIN"/>
    <property type="match status" value="1"/>
</dbReference>
<dbReference type="PANTHER" id="PTHR48459">
    <property type="entry name" value="CUE DOMAIN-CONTAINING PROTEIN"/>
    <property type="match status" value="1"/>
</dbReference>
<feature type="compositionally biased region" description="Low complexity" evidence="2">
    <location>
        <begin position="565"/>
        <end position="579"/>
    </location>
</feature>
<keyword evidence="1" id="KW-0175">Coiled coil</keyword>
<dbReference type="InterPro" id="IPR003892">
    <property type="entry name" value="CUE"/>
</dbReference>
<feature type="coiled-coil region" evidence="1">
    <location>
        <begin position="385"/>
        <end position="419"/>
    </location>
</feature>
<evidence type="ECO:0000256" key="1">
    <source>
        <dbReference type="SAM" id="Coils"/>
    </source>
</evidence>
<dbReference type="EMBL" id="JBDFQZ010000004">
    <property type="protein sequence ID" value="KAK9733548.1"/>
    <property type="molecule type" value="Genomic_DNA"/>
</dbReference>
<dbReference type="GO" id="GO:0043130">
    <property type="term" value="F:ubiquitin binding"/>
    <property type="evidence" value="ECO:0007669"/>
    <property type="project" value="InterPro"/>
</dbReference>
<keyword evidence="5" id="KW-1185">Reference proteome</keyword>
<dbReference type="EMBL" id="JBDFQZ010000004">
    <property type="protein sequence ID" value="KAK9733545.1"/>
    <property type="molecule type" value="Genomic_DNA"/>
</dbReference>
<dbReference type="EMBL" id="JBDFQZ010000004">
    <property type="protein sequence ID" value="KAK9733546.1"/>
    <property type="molecule type" value="Genomic_DNA"/>
</dbReference>
<evidence type="ECO:0000313" key="4">
    <source>
        <dbReference type="EMBL" id="KAK9733545.1"/>
    </source>
</evidence>